<feature type="transmembrane region" description="Helical" evidence="1">
    <location>
        <begin position="193"/>
        <end position="216"/>
    </location>
</feature>
<proteinExistence type="predicted"/>
<dbReference type="InterPro" id="IPR007621">
    <property type="entry name" value="TPM_dom"/>
</dbReference>
<keyword evidence="1" id="KW-1133">Transmembrane helix</keyword>
<dbReference type="PANTHER" id="PTHR30373:SF2">
    <property type="entry name" value="UPF0603 PROTEIN YGCG"/>
    <property type="match status" value="1"/>
</dbReference>
<dbReference type="AlphaFoldDB" id="A0A9W6J3N7"/>
<evidence type="ECO:0000313" key="3">
    <source>
        <dbReference type="EMBL" id="GLK70275.1"/>
    </source>
</evidence>
<comment type="caution">
    <text evidence="3">The sequence shown here is derived from an EMBL/GenBank/DDBJ whole genome shotgun (WGS) entry which is preliminary data.</text>
</comment>
<sequence>MIRPRMHPQVAWQALLAGLFYVLLATALYAAPVFPPLTGRVVDDAGILSAETQQKLTQMLAQHEVQTGNQIVIATIKSLQGYSIDDFGYQLGRAWGIGQKGQNNGALLLVAPNERNVRVEVGYGLEGRLTDAQSKLIIENLILPEFRKGDFNTGVLVGATTLLRVLGGDASALPQQTEQRRSQDEDGSGGGSVIAIIVIMFIFGRFFWPLLFLGGFGGRHGGSGRGGFSRGGFSGGGGSFGGGGASGRW</sequence>
<keyword evidence="1" id="KW-0812">Transmembrane</keyword>
<gene>
    <name evidence="3" type="ORF">GCM10017643_03900</name>
</gene>
<feature type="domain" description="TPM" evidence="2">
    <location>
        <begin position="41"/>
        <end position="162"/>
    </location>
</feature>
<accession>A0A9W6J3N7</accession>
<dbReference type="Gene3D" id="3.10.310.50">
    <property type="match status" value="1"/>
</dbReference>
<organism evidence="3 4">
    <name type="scientific">Ancylobacter dichloromethanicus</name>
    <dbReference type="NCBI Taxonomy" id="518825"/>
    <lineage>
        <taxon>Bacteria</taxon>
        <taxon>Pseudomonadati</taxon>
        <taxon>Pseudomonadota</taxon>
        <taxon>Alphaproteobacteria</taxon>
        <taxon>Hyphomicrobiales</taxon>
        <taxon>Xanthobacteraceae</taxon>
        <taxon>Ancylobacter</taxon>
    </lineage>
</organism>
<evidence type="ECO:0000256" key="1">
    <source>
        <dbReference type="SAM" id="Phobius"/>
    </source>
</evidence>
<keyword evidence="1" id="KW-0472">Membrane</keyword>
<reference evidence="3" key="1">
    <citation type="journal article" date="2014" name="Int. J. Syst. Evol. Microbiol.">
        <title>Complete genome sequence of Corynebacterium casei LMG S-19264T (=DSM 44701T), isolated from a smear-ripened cheese.</title>
        <authorList>
            <consortium name="US DOE Joint Genome Institute (JGI-PGF)"/>
            <person name="Walter F."/>
            <person name="Albersmeier A."/>
            <person name="Kalinowski J."/>
            <person name="Ruckert C."/>
        </authorList>
    </citation>
    <scope>NUCLEOTIDE SEQUENCE</scope>
    <source>
        <strain evidence="3">VKM B-2484</strain>
    </source>
</reference>
<keyword evidence="4" id="KW-1185">Reference proteome</keyword>
<name>A0A9W6J3N7_9HYPH</name>
<dbReference type="Proteomes" id="UP001143370">
    <property type="component" value="Unassembled WGS sequence"/>
</dbReference>
<reference evidence="3" key="2">
    <citation type="submission" date="2023-01" db="EMBL/GenBank/DDBJ databases">
        <authorList>
            <person name="Sun Q."/>
            <person name="Evtushenko L."/>
        </authorList>
    </citation>
    <scope>NUCLEOTIDE SEQUENCE</scope>
    <source>
        <strain evidence="3">VKM B-2484</strain>
    </source>
</reference>
<dbReference type="Pfam" id="PF04536">
    <property type="entry name" value="TPM_phosphatase"/>
    <property type="match status" value="1"/>
</dbReference>
<protein>
    <recommendedName>
        <fullName evidence="2">TPM domain-containing protein</fullName>
    </recommendedName>
</protein>
<evidence type="ECO:0000259" key="2">
    <source>
        <dbReference type="Pfam" id="PF04536"/>
    </source>
</evidence>
<dbReference type="PANTHER" id="PTHR30373">
    <property type="entry name" value="UPF0603 PROTEIN YGCG"/>
    <property type="match status" value="1"/>
</dbReference>
<evidence type="ECO:0000313" key="4">
    <source>
        <dbReference type="Proteomes" id="UP001143370"/>
    </source>
</evidence>
<dbReference type="EMBL" id="BSFJ01000002">
    <property type="protein sequence ID" value="GLK70275.1"/>
    <property type="molecule type" value="Genomic_DNA"/>
</dbReference>